<proteinExistence type="predicted"/>
<accession>A0ABV7RQ73</accession>
<name>A0ABV7RQ73_9GAMM</name>
<comment type="caution">
    <text evidence="2">The sequence shown here is derived from an EMBL/GenBank/DDBJ whole genome shotgun (WGS) entry which is preliminary data.</text>
</comment>
<evidence type="ECO:0000313" key="3">
    <source>
        <dbReference type="Proteomes" id="UP001595740"/>
    </source>
</evidence>
<dbReference type="InterPro" id="IPR025737">
    <property type="entry name" value="FApF"/>
</dbReference>
<gene>
    <name evidence="2" type="ORF">ACFOLC_04910</name>
</gene>
<organism evidence="2 3">
    <name type="scientific">Lysobacter cavernae</name>
    <dbReference type="NCBI Taxonomy" id="1685901"/>
    <lineage>
        <taxon>Bacteria</taxon>
        <taxon>Pseudomonadati</taxon>
        <taxon>Pseudomonadota</taxon>
        <taxon>Gammaproteobacteria</taxon>
        <taxon>Lysobacterales</taxon>
        <taxon>Lysobacteraceae</taxon>
        <taxon>Lysobacter</taxon>
    </lineage>
</organism>
<dbReference type="Pfam" id="PF13557">
    <property type="entry name" value="Phenol_MetA_deg"/>
    <property type="match status" value="1"/>
</dbReference>
<feature type="chain" id="PRO_5046830930" evidence="1">
    <location>
        <begin position="30"/>
        <end position="323"/>
    </location>
</feature>
<evidence type="ECO:0000256" key="1">
    <source>
        <dbReference type="SAM" id="SignalP"/>
    </source>
</evidence>
<reference evidence="3" key="1">
    <citation type="journal article" date="2019" name="Int. J. Syst. Evol. Microbiol.">
        <title>The Global Catalogue of Microorganisms (GCM) 10K type strain sequencing project: providing services to taxonomists for standard genome sequencing and annotation.</title>
        <authorList>
            <consortium name="The Broad Institute Genomics Platform"/>
            <consortium name="The Broad Institute Genome Sequencing Center for Infectious Disease"/>
            <person name="Wu L."/>
            <person name="Ma J."/>
        </authorList>
    </citation>
    <scope>NUCLEOTIDE SEQUENCE [LARGE SCALE GENOMIC DNA]</scope>
    <source>
        <strain evidence="3">KCTC 42875</strain>
    </source>
</reference>
<dbReference type="Proteomes" id="UP001595740">
    <property type="component" value="Unassembled WGS sequence"/>
</dbReference>
<sequence length="323" mass="35061">MTQYSCRTVPMLKRSLLTLALCALPLAQAAATEGGLGRPITGIQGTSYSGLIPPTPGWNLQIGYVHYAGEIGGQREIPVGGVASLGLDATFDMMSATGLYIWDTGEGRWNFASMATVPFIYIDATANVQLGPVQRQVNDVGNGLFDAFFAPVIASYHIDKLRHVSMSLYVYAPTGDYEAGALANPSLNNWTFSPTFGYTQLFQEGTLEWSSTAAVDIYTKNDDTDYENGAVFRLDSVLIKRFGNGWGFGGAGGWIEQLEDDKGATADRLNGFKGHSLALGPIVTYAKKWDGGQVEFSARYLTEFDVKNRLEGDPFMLSASFQF</sequence>
<protein>
    <submittedName>
        <fullName evidence="2">Transporter</fullName>
    </submittedName>
</protein>
<dbReference type="EMBL" id="JBHRXK010000002">
    <property type="protein sequence ID" value="MFC3550348.1"/>
    <property type="molecule type" value="Genomic_DNA"/>
</dbReference>
<keyword evidence="3" id="KW-1185">Reference proteome</keyword>
<evidence type="ECO:0000313" key="2">
    <source>
        <dbReference type="EMBL" id="MFC3550348.1"/>
    </source>
</evidence>
<feature type="signal peptide" evidence="1">
    <location>
        <begin position="1"/>
        <end position="29"/>
    </location>
</feature>
<dbReference type="RefSeq" id="WP_386758119.1">
    <property type="nucleotide sequence ID" value="NZ_JBHRXK010000002.1"/>
</dbReference>
<keyword evidence="1" id="KW-0732">Signal</keyword>